<comment type="cofactor">
    <cofactor evidence="1">
        <name>Mg(2+)</name>
        <dbReference type="ChEBI" id="CHEBI:18420"/>
    </cofactor>
</comment>
<keyword evidence="5" id="KW-1185">Reference proteome</keyword>
<dbReference type="RefSeq" id="WP_125322409.1">
    <property type="nucleotide sequence ID" value="NZ_AP024889.1"/>
</dbReference>
<evidence type="ECO:0000313" key="4">
    <source>
        <dbReference type="EMBL" id="RSD30374.1"/>
    </source>
</evidence>
<evidence type="ECO:0000256" key="1">
    <source>
        <dbReference type="ARBA" id="ARBA00001946"/>
    </source>
</evidence>
<dbReference type="SUPFAM" id="SSF56784">
    <property type="entry name" value="HAD-like"/>
    <property type="match status" value="1"/>
</dbReference>
<dbReference type="GO" id="GO:0009231">
    <property type="term" value="P:riboflavin biosynthetic process"/>
    <property type="evidence" value="ECO:0007669"/>
    <property type="project" value="TreeGrafter"/>
</dbReference>
<dbReference type="Pfam" id="PF00702">
    <property type="entry name" value="Hydrolase"/>
    <property type="match status" value="1"/>
</dbReference>
<dbReference type="Gene3D" id="1.20.120.1600">
    <property type="match status" value="1"/>
</dbReference>
<dbReference type="SFLD" id="SFLDS00003">
    <property type="entry name" value="Haloacid_Dehalogenase"/>
    <property type="match status" value="1"/>
</dbReference>
<dbReference type="EMBL" id="RSFA01000070">
    <property type="protein sequence ID" value="RSD30374.1"/>
    <property type="molecule type" value="Genomic_DNA"/>
</dbReference>
<keyword evidence="2" id="KW-0378">Hydrolase</keyword>
<name>A0A3R9FKU5_9VIBR</name>
<dbReference type="InterPro" id="IPR006439">
    <property type="entry name" value="HAD-SF_hydro_IA"/>
</dbReference>
<dbReference type="NCBIfam" id="TIGR01549">
    <property type="entry name" value="HAD-SF-IA-v1"/>
    <property type="match status" value="1"/>
</dbReference>
<evidence type="ECO:0000256" key="2">
    <source>
        <dbReference type="ARBA" id="ARBA00022801"/>
    </source>
</evidence>
<proteinExistence type="predicted"/>
<evidence type="ECO:0000256" key="3">
    <source>
        <dbReference type="ARBA" id="ARBA00022842"/>
    </source>
</evidence>
<comment type="caution">
    <text evidence="4">The sequence shown here is derived from an EMBL/GenBank/DDBJ whole genome shotgun (WGS) entry which is preliminary data.</text>
</comment>
<evidence type="ECO:0000313" key="5">
    <source>
        <dbReference type="Proteomes" id="UP000269041"/>
    </source>
</evidence>
<dbReference type="Proteomes" id="UP000269041">
    <property type="component" value="Unassembled WGS sequence"/>
</dbReference>
<dbReference type="InterPro" id="IPR051400">
    <property type="entry name" value="HAD-like_hydrolase"/>
</dbReference>
<dbReference type="PANTHER" id="PTHR46470:SF4">
    <property type="entry name" value="5-AMINO-6-(5-PHOSPHO-D-RIBITYLAMINO)URACIL PHOSPHATASE YIGB"/>
    <property type="match status" value="1"/>
</dbReference>
<dbReference type="PANTHER" id="PTHR46470">
    <property type="entry name" value="N-ACYLNEURAMINATE-9-PHOSPHATASE"/>
    <property type="match status" value="1"/>
</dbReference>
<gene>
    <name evidence="4" type="primary">yigB</name>
    <name evidence="4" type="ORF">EJA03_14270</name>
</gene>
<dbReference type="NCBIfam" id="NF008018">
    <property type="entry name" value="PRK10748.1"/>
    <property type="match status" value="1"/>
</dbReference>
<dbReference type="OrthoDB" id="367448at2"/>
<dbReference type="InterPro" id="IPR036412">
    <property type="entry name" value="HAD-like_sf"/>
</dbReference>
<accession>A0A3R9FKU5</accession>
<dbReference type="Gene3D" id="3.40.50.1000">
    <property type="entry name" value="HAD superfamily/HAD-like"/>
    <property type="match status" value="1"/>
</dbReference>
<dbReference type="AlphaFoldDB" id="A0A3R9FKU5"/>
<keyword evidence="3" id="KW-0460">Magnesium</keyword>
<organism evidence="4 5">
    <name type="scientific">Vibrio pectenicida</name>
    <dbReference type="NCBI Taxonomy" id="62763"/>
    <lineage>
        <taxon>Bacteria</taxon>
        <taxon>Pseudomonadati</taxon>
        <taxon>Pseudomonadota</taxon>
        <taxon>Gammaproteobacteria</taxon>
        <taxon>Vibrionales</taxon>
        <taxon>Vibrionaceae</taxon>
        <taxon>Vibrio</taxon>
    </lineage>
</organism>
<reference evidence="4 5" key="1">
    <citation type="submission" date="2018-12" db="EMBL/GenBank/DDBJ databases">
        <title>Genomic taxonomy of the Vibrionaceae family.</title>
        <authorList>
            <person name="Gomez-Gil B."/>
            <person name="Enciso-Ibarra K."/>
        </authorList>
    </citation>
    <scope>NUCLEOTIDE SEQUENCE [LARGE SCALE GENOMIC DNA]</scope>
    <source>
        <strain evidence="4 5">CAIM 594</strain>
    </source>
</reference>
<sequence length="243" mass="27989">MRFFRPLAAIHAMTFDLDDTLYDNRPVIKRLETEFALWLHKFHPISTTQPMSWWRKLKNELVRADSWLANDLSLWRYKQIETGLYRLGYKEEQAKQAAEEAMQQVRHLRSDFEVPWQTHQVMEELAKCIPLVAITNGNVDVERIGLANYFSLILKSGRDGYAKPHCQLFDKAVEHLQLPPSMVLHVGDHLLSDVQGAKNSGLKACWFNDQCSLLTKHGSARILPDVEISSLTELSLLINPHSK</sequence>
<dbReference type="InterPro" id="IPR023214">
    <property type="entry name" value="HAD_sf"/>
</dbReference>
<dbReference type="GO" id="GO:0016787">
    <property type="term" value="F:hydrolase activity"/>
    <property type="evidence" value="ECO:0007669"/>
    <property type="project" value="UniProtKB-KW"/>
</dbReference>
<protein>
    <submittedName>
        <fullName evidence="4">5-amino-6-(5-phospho-D-ribitylamino)uracil phosphatase YigB</fullName>
    </submittedName>
</protein>
<dbReference type="SFLD" id="SFLDG01129">
    <property type="entry name" value="C1.5:_HAD__Beta-PGM__Phosphata"/>
    <property type="match status" value="1"/>
</dbReference>